<dbReference type="EMBL" id="DSZN01000141">
    <property type="protein sequence ID" value="HGQ86405.1"/>
    <property type="molecule type" value="Genomic_DNA"/>
</dbReference>
<organism evidence="1">
    <name type="scientific">Thermodesulfobacterium geofontis</name>
    <dbReference type="NCBI Taxonomy" id="1295609"/>
    <lineage>
        <taxon>Bacteria</taxon>
        <taxon>Pseudomonadati</taxon>
        <taxon>Thermodesulfobacteriota</taxon>
        <taxon>Thermodesulfobacteria</taxon>
        <taxon>Thermodesulfobacteriales</taxon>
        <taxon>Thermodesulfobacteriaceae</taxon>
        <taxon>Thermodesulfobacterium</taxon>
    </lineage>
</organism>
<reference evidence="1" key="1">
    <citation type="journal article" date="2020" name="mSystems">
        <title>Genome- and Community-Level Interaction Insights into Carbon Utilization and Element Cycling Functions of Hydrothermarchaeota in Hydrothermal Sediment.</title>
        <authorList>
            <person name="Zhou Z."/>
            <person name="Liu Y."/>
            <person name="Xu W."/>
            <person name="Pan J."/>
            <person name="Luo Z.H."/>
            <person name="Li M."/>
        </authorList>
    </citation>
    <scope>NUCLEOTIDE SEQUENCE [LARGE SCALE GENOMIC DNA]</scope>
    <source>
        <strain evidence="1">SpSt-6</strain>
    </source>
</reference>
<dbReference type="AlphaFoldDB" id="A0A7C4NX95"/>
<protein>
    <submittedName>
        <fullName evidence="1">Uncharacterized protein</fullName>
    </submittedName>
</protein>
<comment type="caution">
    <text evidence="1">The sequence shown here is derived from an EMBL/GenBank/DDBJ whole genome shotgun (WGS) entry which is preliminary data.</text>
</comment>
<proteinExistence type="predicted"/>
<sequence length="90" mass="10551">MVKNFKNEKDLKLFIKRFLKENLKGLPPESKIEIKVIKIKPAEVILEFPFYSEGNLIRVNEVDFLLKNLIDLGIRAQVKYIDDVGIFEEN</sequence>
<dbReference type="OMA" id="IAMGENF"/>
<evidence type="ECO:0000313" key="1">
    <source>
        <dbReference type="EMBL" id="HGQ86405.1"/>
    </source>
</evidence>
<accession>A0A7C4NX95</accession>
<gene>
    <name evidence="1" type="ORF">ENT66_09130</name>
</gene>
<name>A0A7C4NX95_9BACT</name>